<dbReference type="Proteomes" id="UP000078540">
    <property type="component" value="Unassembled WGS sequence"/>
</dbReference>
<name>A0A151I5G9_9HYME</name>
<sequence>MCCIAAVSQLVSDYNTRKHRTFDMRPVNVTSAITKKLFEKSCTPNWTTKIFKIAKVQHTNPIIYLLRKQNENFPKKTSPVSRTITTIDEEKAILLRHDCNATTFQGLERVIKCVDAYVNQLTFIIDNECARYLIEEIKLFLTNFYINREII</sequence>
<dbReference type="AlphaFoldDB" id="A0A151I5G9"/>
<evidence type="ECO:0000313" key="2">
    <source>
        <dbReference type="Proteomes" id="UP000078540"/>
    </source>
</evidence>
<reference evidence="1 2" key="1">
    <citation type="submission" date="2015-09" db="EMBL/GenBank/DDBJ databases">
        <title>Atta colombica WGS genome.</title>
        <authorList>
            <person name="Nygaard S."/>
            <person name="Hu H."/>
            <person name="Boomsma J."/>
            <person name="Zhang G."/>
        </authorList>
    </citation>
    <scope>NUCLEOTIDE SEQUENCE [LARGE SCALE GENOMIC DNA]</scope>
    <source>
        <strain evidence="1">Treedump-2</strain>
        <tissue evidence="1">Whole body</tissue>
    </source>
</reference>
<keyword evidence="2" id="KW-1185">Reference proteome</keyword>
<accession>A0A151I5G9</accession>
<proteinExistence type="predicted"/>
<dbReference type="EMBL" id="KQ976442">
    <property type="protein sequence ID" value="KYM86343.1"/>
    <property type="molecule type" value="Genomic_DNA"/>
</dbReference>
<evidence type="ECO:0000313" key="1">
    <source>
        <dbReference type="EMBL" id="KYM86343.1"/>
    </source>
</evidence>
<organism evidence="1 2">
    <name type="scientific">Atta colombica</name>
    <dbReference type="NCBI Taxonomy" id="520822"/>
    <lineage>
        <taxon>Eukaryota</taxon>
        <taxon>Metazoa</taxon>
        <taxon>Ecdysozoa</taxon>
        <taxon>Arthropoda</taxon>
        <taxon>Hexapoda</taxon>
        <taxon>Insecta</taxon>
        <taxon>Pterygota</taxon>
        <taxon>Neoptera</taxon>
        <taxon>Endopterygota</taxon>
        <taxon>Hymenoptera</taxon>
        <taxon>Apocrita</taxon>
        <taxon>Aculeata</taxon>
        <taxon>Formicoidea</taxon>
        <taxon>Formicidae</taxon>
        <taxon>Myrmicinae</taxon>
        <taxon>Atta</taxon>
    </lineage>
</organism>
<gene>
    <name evidence="1" type="ORF">ALC53_04143</name>
</gene>
<protein>
    <submittedName>
        <fullName evidence="1">Uncharacterized protein</fullName>
    </submittedName>
</protein>